<comment type="subcellular location">
    <subcellularLocation>
        <location evidence="1">Cell membrane</location>
        <topology evidence="1">Single-pass membrane protein</topology>
    </subcellularLocation>
    <subcellularLocation>
        <location evidence="7">Cell membrane</location>
        <topology evidence="7">Single-pass type II membrane protein</topology>
    </subcellularLocation>
</comment>
<reference evidence="8 9" key="1">
    <citation type="submission" date="2019-04" db="EMBL/GenBank/DDBJ databases">
        <authorList>
            <person name="Li J."/>
        </authorList>
    </citation>
    <scope>NUCLEOTIDE SEQUENCE [LARGE SCALE GENOMIC DNA]</scope>
    <source>
        <strain evidence="8 9">CCTCC AB2016182</strain>
    </source>
</reference>
<keyword evidence="3" id="KW-1003">Cell membrane</keyword>
<dbReference type="PANTHER" id="PTHR30558">
    <property type="entry name" value="EXBD MEMBRANE COMPONENT OF PMF-DRIVEN MACROMOLECULE IMPORT SYSTEM"/>
    <property type="match status" value="1"/>
</dbReference>
<evidence type="ECO:0000256" key="5">
    <source>
        <dbReference type="ARBA" id="ARBA00022989"/>
    </source>
</evidence>
<evidence type="ECO:0000256" key="1">
    <source>
        <dbReference type="ARBA" id="ARBA00004162"/>
    </source>
</evidence>
<dbReference type="EMBL" id="SUNH01000017">
    <property type="protein sequence ID" value="TJZ83368.1"/>
    <property type="molecule type" value="Genomic_DNA"/>
</dbReference>
<evidence type="ECO:0000256" key="2">
    <source>
        <dbReference type="ARBA" id="ARBA00005811"/>
    </source>
</evidence>
<organism evidence="8 9">
    <name type="scientific">Paracoccus hibiscisoli</name>
    <dbReference type="NCBI Taxonomy" id="2023261"/>
    <lineage>
        <taxon>Bacteria</taxon>
        <taxon>Pseudomonadati</taxon>
        <taxon>Pseudomonadota</taxon>
        <taxon>Alphaproteobacteria</taxon>
        <taxon>Rhodobacterales</taxon>
        <taxon>Paracoccaceae</taxon>
        <taxon>Paracoccus</taxon>
    </lineage>
</organism>
<accession>A0A4V6WII3</accession>
<dbReference type="GO" id="GO:0005886">
    <property type="term" value="C:plasma membrane"/>
    <property type="evidence" value="ECO:0007669"/>
    <property type="project" value="UniProtKB-SubCell"/>
</dbReference>
<comment type="similarity">
    <text evidence="2 7">Belongs to the ExbD/TolR family.</text>
</comment>
<dbReference type="GO" id="GO:0022857">
    <property type="term" value="F:transmembrane transporter activity"/>
    <property type="evidence" value="ECO:0007669"/>
    <property type="project" value="InterPro"/>
</dbReference>
<evidence type="ECO:0000256" key="3">
    <source>
        <dbReference type="ARBA" id="ARBA00022475"/>
    </source>
</evidence>
<dbReference type="AlphaFoldDB" id="A0A4V6WII3"/>
<evidence type="ECO:0000256" key="4">
    <source>
        <dbReference type="ARBA" id="ARBA00022692"/>
    </source>
</evidence>
<proteinExistence type="inferred from homology"/>
<dbReference type="Proteomes" id="UP000306223">
    <property type="component" value="Unassembled WGS sequence"/>
</dbReference>
<keyword evidence="9" id="KW-1185">Reference proteome</keyword>
<dbReference type="RefSeq" id="WP_136857203.1">
    <property type="nucleotide sequence ID" value="NZ_JBKBLO010000012.1"/>
</dbReference>
<keyword evidence="4 7" id="KW-0812">Transmembrane</keyword>
<dbReference type="Gene3D" id="3.30.420.270">
    <property type="match status" value="1"/>
</dbReference>
<protein>
    <submittedName>
        <fullName evidence="8">Biopolymer transporter ExbD</fullName>
    </submittedName>
</protein>
<evidence type="ECO:0000313" key="9">
    <source>
        <dbReference type="Proteomes" id="UP000306223"/>
    </source>
</evidence>
<dbReference type="PANTHER" id="PTHR30558:SF3">
    <property type="entry name" value="BIOPOLYMER TRANSPORT PROTEIN EXBD-RELATED"/>
    <property type="match status" value="1"/>
</dbReference>
<dbReference type="GO" id="GO:0015031">
    <property type="term" value="P:protein transport"/>
    <property type="evidence" value="ECO:0007669"/>
    <property type="project" value="UniProtKB-KW"/>
</dbReference>
<evidence type="ECO:0000313" key="8">
    <source>
        <dbReference type="EMBL" id="TJZ83368.1"/>
    </source>
</evidence>
<evidence type="ECO:0000256" key="6">
    <source>
        <dbReference type="ARBA" id="ARBA00023136"/>
    </source>
</evidence>
<sequence length="132" mass="13801">MSAVLDLGPRRHPRRMSLTPMIDVVFLLLIFFMLASRFGMDAVLPIAGGAEGAASDWQGAPRLVDVAPDALRLNGEALAPEALAPALSALLPDPGAGVILRPQEGADLQRLVDVMDLLTSAGIGNLILIEGP</sequence>
<comment type="caution">
    <text evidence="8">The sequence shown here is derived from an EMBL/GenBank/DDBJ whole genome shotgun (WGS) entry which is preliminary data.</text>
</comment>
<evidence type="ECO:0000256" key="7">
    <source>
        <dbReference type="RuleBase" id="RU003879"/>
    </source>
</evidence>
<keyword evidence="6" id="KW-0472">Membrane</keyword>
<gene>
    <name evidence="8" type="ORF">FA740_12985</name>
</gene>
<keyword evidence="7" id="KW-0653">Protein transport</keyword>
<dbReference type="Pfam" id="PF02472">
    <property type="entry name" value="ExbD"/>
    <property type="match status" value="1"/>
</dbReference>
<keyword evidence="7" id="KW-0813">Transport</keyword>
<dbReference type="OrthoDB" id="5456447at2"/>
<dbReference type="InterPro" id="IPR003400">
    <property type="entry name" value="ExbD"/>
</dbReference>
<keyword evidence="5" id="KW-1133">Transmembrane helix</keyword>
<name>A0A4V6WII3_9RHOB</name>